<accession>A0ABV8PXC0</accession>
<sequence length="239" mass="26199">MRKVNYGVDAPNIMRNLILLGMIIAIAGLKLPLLSPNIILTIISYLMVVFGTVFYLLGMAMCAYSLKGKYRTRDLMLSKINWQGNEMVLDIGTGQGLLMNGAAKHLTTGKSVGIDIWSSKDLSDNSINKTLANAELEGVKDKINIRNEDARSLTFADNSFDVVLSLLCIHNIEPKADQEKACFEIARVLKPNGIALIGDYVPTTAYAKAFAKAGLIVKSSKPYFTTAYALMWIVEVTKA</sequence>
<keyword evidence="4" id="KW-1185">Reference proteome</keyword>
<comment type="caution">
    <text evidence="3">The sequence shown here is derived from an EMBL/GenBank/DDBJ whole genome shotgun (WGS) entry which is preliminary data.</text>
</comment>
<feature type="transmembrane region" description="Helical" evidence="1">
    <location>
        <begin position="12"/>
        <end position="32"/>
    </location>
</feature>
<feature type="transmembrane region" description="Helical" evidence="1">
    <location>
        <begin position="38"/>
        <end position="66"/>
    </location>
</feature>
<dbReference type="EC" id="2.1.1.-" evidence="3"/>
<dbReference type="PANTHER" id="PTHR45277">
    <property type="entry name" value="EXPRESSED PROTEIN"/>
    <property type="match status" value="1"/>
</dbReference>
<dbReference type="SUPFAM" id="SSF53335">
    <property type="entry name" value="S-adenosyl-L-methionine-dependent methyltransferases"/>
    <property type="match status" value="1"/>
</dbReference>
<evidence type="ECO:0000259" key="2">
    <source>
        <dbReference type="Pfam" id="PF08241"/>
    </source>
</evidence>
<keyword evidence="3" id="KW-0489">Methyltransferase</keyword>
<dbReference type="EMBL" id="JBHSDC010000012">
    <property type="protein sequence ID" value="MFC4231803.1"/>
    <property type="molecule type" value="Genomic_DNA"/>
</dbReference>
<gene>
    <name evidence="3" type="ORF">ACFOW1_07865</name>
</gene>
<protein>
    <submittedName>
        <fullName evidence="3">Class I SAM-dependent methyltransferase</fullName>
        <ecNumber evidence="3">2.1.1.-</ecNumber>
    </submittedName>
</protein>
<dbReference type="Gene3D" id="3.40.50.150">
    <property type="entry name" value="Vaccinia Virus protein VP39"/>
    <property type="match status" value="1"/>
</dbReference>
<dbReference type="PANTHER" id="PTHR45277:SF1">
    <property type="entry name" value="EXPRESSED PROTEIN"/>
    <property type="match status" value="1"/>
</dbReference>
<name>A0ABV8PXC0_9BACT</name>
<dbReference type="Pfam" id="PF08241">
    <property type="entry name" value="Methyltransf_11"/>
    <property type="match status" value="1"/>
</dbReference>
<keyword evidence="1" id="KW-1133">Transmembrane helix</keyword>
<dbReference type="InterPro" id="IPR029063">
    <property type="entry name" value="SAM-dependent_MTases_sf"/>
</dbReference>
<evidence type="ECO:0000313" key="3">
    <source>
        <dbReference type="EMBL" id="MFC4231803.1"/>
    </source>
</evidence>
<organism evidence="3 4">
    <name type="scientific">Parasediminibacterium paludis</name>
    <dbReference type="NCBI Taxonomy" id="908966"/>
    <lineage>
        <taxon>Bacteria</taxon>
        <taxon>Pseudomonadati</taxon>
        <taxon>Bacteroidota</taxon>
        <taxon>Chitinophagia</taxon>
        <taxon>Chitinophagales</taxon>
        <taxon>Chitinophagaceae</taxon>
        <taxon>Parasediminibacterium</taxon>
    </lineage>
</organism>
<feature type="domain" description="Methyltransferase type 11" evidence="2">
    <location>
        <begin position="89"/>
        <end position="197"/>
    </location>
</feature>
<reference evidence="4" key="1">
    <citation type="journal article" date="2019" name="Int. J. Syst. Evol. Microbiol.">
        <title>The Global Catalogue of Microorganisms (GCM) 10K type strain sequencing project: providing services to taxonomists for standard genome sequencing and annotation.</title>
        <authorList>
            <consortium name="The Broad Institute Genomics Platform"/>
            <consortium name="The Broad Institute Genome Sequencing Center for Infectious Disease"/>
            <person name="Wu L."/>
            <person name="Ma J."/>
        </authorList>
    </citation>
    <scope>NUCLEOTIDE SEQUENCE [LARGE SCALE GENOMIC DNA]</scope>
    <source>
        <strain evidence="4">CECT 8010</strain>
    </source>
</reference>
<dbReference type="Proteomes" id="UP001595906">
    <property type="component" value="Unassembled WGS sequence"/>
</dbReference>
<keyword evidence="1" id="KW-0812">Transmembrane</keyword>
<keyword evidence="3" id="KW-0808">Transferase</keyword>
<evidence type="ECO:0000313" key="4">
    <source>
        <dbReference type="Proteomes" id="UP001595906"/>
    </source>
</evidence>
<keyword evidence="1" id="KW-0472">Membrane</keyword>
<dbReference type="InterPro" id="IPR013216">
    <property type="entry name" value="Methyltransf_11"/>
</dbReference>
<dbReference type="GO" id="GO:0008168">
    <property type="term" value="F:methyltransferase activity"/>
    <property type="evidence" value="ECO:0007669"/>
    <property type="project" value="UniProtKB-KW"/>
</dbReference>
<evidence type="ECO:0000256" key="1">
    <source>
        <dbReference type="SAM" id="Phobius"/>
    </source>
</evidence>
<proteinExistence type="predicted"/>
<dbReference type="RefSeq" id="WP_379013399.1">
    <property type="nucleotide sequence ID" value="NZ_JBHSDC010000012.1"/>
</dbReference>
<dbReference type="CDD" id="cd02440">
    <property type="entry name" value="AdoMet_MTases"/>
    <property type="match status" value="1"/>
</dbReference>
<dbReference type="GO" id="GO:0032259">
    <property type="term" value="P:methylation"/>
    <property type="evidence" value="ECO:0007669"/>
    <property type="project" value="UniProtKB-KW"/>
</dbReference>